<keyword evidence="4 5" id="KW-0975">Bacterial flagellum</keyword>
<evidence type="ECO:0000259" key="6">
    <source>
        <dbReference type="Pfam" id="PF02465"/>
    </source>
</evidence>
<keyword evidence="8" id="KW-0282">Flagellum</keyword>
<dbReference type="EMBL" id="JBJHZZ010000003">
    <property type="protein sequence ID" value="MFL0246788.1"/>
    <property type="molecule type" value="Genomic_DNA"/>
</dbReference>
<dbReference type="PANTHER" id="PTHR30288">
    <property type="entry name" value="FLAGELLAR CAP/ASSEMBLY PROTEIN FLID"/>
    <property type="match status" value="1"/>
</dbReference>
<evidence type="ECO:0000256" key="2">
    <source>
        <dbReference type="ARBA" id="ARBA00011255"/>
    </source>
</evidence>
<keyword evidence="8" id="KW-0966">Cell projection</keyword>
<proteinExistence type="inferred from homology"/>
<name>A0ABW8T4Y4_9CLOT</name>
<protein>
    <recommendedName>
        <fullName evidence="5">Flagellar hook-associated protein 2</fullName>
        <shortName evidence="5">HAP2</shortName>
    </recommendedName>
    <alternativeName>
        <fullName evidence="5">Flagellar cap protein</fullName>
    </alternativeName>
</protein>
<comment type="subunit">
    <text evidence="2 5">Homopentamer.</text>
</comment>
<dbReference type="Proteomes" id="UP001623591">
    <property type="component" value="Unassembled WGS sequence"/>
</dbReference>
<evidence type="ECO:0000256" key="3">
    <source>
        <dbReference type="ARBA" id="ARBA00023054"/>
    </source>
</evidence>
<feature type="domain" description="Flagellar hook-associated protein 2 N-terminal" evidence="6">
    <location>
        <begin position="30"/>
        <end position="127"/>
    </location>
</feature>
<accession>A0ABW8T4Y4</accession>
<comment type="caution">
    <text evidence="8">The sequence shown here is derived from an EMBL/GenBank/DDBJ whole genome shotgun (WGS) entry which is preliminary data.</text>
</comment>
<keyword evidence="5" id="KW-0964">Secreted</keyword>
<keyword evidence="3" id="KW-0175">Coiled coil</keyword>
<comment type="function">
    <text evidence="5">Required for morphogenesis and for the elongation of the flagellar filament by facilitating polymerization of the flagellin monomers at the tip of growing filament. Forms a capping structure, which prevents flagellin subunits (transported through the central channel of the flagellum) from leaking out without polymerization at the distal end.</text>
</comment>
<dbReference type="InterPro" id="IPR003481">
    <property type="entry name" value="FliD_N"/>
</dbReference>
<comment type="similarity">
    <text evidence="1 5">Belongs to the FliD family.</text>
</comment>
<comment type="subcellular location">
    <subcellularLocation>
        <location evidence="5">Secreted</location>
    </subcellularLocation>
    <subcellularLocation>
        <location evidence="5">Bacterial flagellum</location>
    </subcellularLocation>
</comment>
<evidence type="ECO:0000313" key="9">
    <source>
        <dbReference type="Proteomes" id="UP001623591"/>
    </source>
</evidence>
<keyword evidence="8" id="KW-0969">Cilium</keyword>
<evidence type="ECO:0000256" key="1">
    <source>
        <dbReference type="ARBA" id="ARBA00009764"/>
    </source>
</evidence>
<dbReference type="RefSeq" id="WP_406769255.1">
    <property type="nucleotide sequence ID" value="NZ_JBJHZZ010000003.1"/>
</dbReference>
<dbReference type="PANTHER" id="PTHR30288:SF0">
    <property type="entry name" value="FLAGELLAR HOOK-ASSOCIATED PROTEIN 2"/>
    <property type="match status" value="1"/>
</dbReference>
<dbReference type="InterPro" id="IPR010810">
    <property type="entry name" value="Flagellin_hook_IN_motif"/>
</dbReference>
<dbReference type="Pfam" id="PF02465">
    <property type="entry name" value="FliD_N"/>
    <property type="match status" value="1"/>
</dbReference>
<evidence type="ECO:0000256" key="5">
    <source>
        <dbReference type="RuleBase" id="RU362066"/>
    </source>
</evidence>
<dbReference type="InterPro" id="IPR040026">
    <property type="entry name" value="FliD"/>
</dbReference>
<evidence type="ECO:0000313" key="8">
    <source>
        <dbReference type="EMBL" id="MFL0246788.1"/>
    </source>
</evidence>
<feature type="domain" description="Flagellar hook-associated protein 2 C-terminal" evidence="7">
    <location>
        <begin position="312"/>
        <end position="588"/>
    </location>
</feature>
<keyword evidence="9" id="KW-1185">Reference proteome</keyword>
<dbReference type="Pfam" id="PF07195">
    <property type="entry name" value="FliD_C"/>
    <property type="match status" value="1"/>
</dbReference>
<sequence>MSDVSGSYSTPSGMTGAGGGQLLRITGMATGLDVDAMVKKMMAAEQTKLDKLKQQQQLIQWKQEAYQGIIKDIKDLQSSFFDITSTNTSVLSASNYSAFDVNMADVYNSAISVSAGIGAQIGTYSVSFTNPLTGVKDGNLAQAAGVKSGDPILGSNGSKAAANTRLSDLGISDSYSFTINYNNGDGKPSAATITVDASTTLSDLAKQINTATGNAVTAKYSELTGAFSIQTSKTGEKTSLSIEVPKDQNGNVLKDADGNDMDISKLLQALNLGDGTTNSVTSDMTDNTIDNKYKIEAKDALVYITPPGGTPTKYTNSQNNFAIDGIGYNLISASDSTFSITQNTQKLHDKIKDFLDKYNAIVDEIQTKLGEKKDKNYPPLTDAQKSSMKDSDIAAWNTKAQQGILRNDTNLQNLLTSLRQAFTTPLKDSNGNKITALNFGNYGSGAIGIDTSSNYEDGGKISIVDDKKLNNAIAQYGDQLMKLFNNVSTSTDKTVNYNESGIFQRINSILKDNVGMIGTTLNSAILTKYANFQEDYSITGGAGSNTLPDQIYYQQLLINKMNDTLSAKQEAYYQQFSKLETAMNQLNAQQSQMTNMLSGN</sequence>
<organism evidence="8 9">
    <name type="scientific">Candidatus Clostridium stratigraminis</name>
    <dbReference type="NCBI Taxonomy" id="3381661"/>
    <lineage>
        <taxon>Bacteria</taxon>
        <taxon>Bacillati</taxon>
        <taxon>Bacillota</taxon>
        <taxon>Clostridia</taxon>
        <taxon>Eubacteriales</taxon>
        <taxon>Clostridiaceae</taxon>
        <taxon>Clostridium</taxon>
    </lineage>
</organism>
<dbReference type="InterPro" id="IPR010809">
    <property type="entry name" value="FliD_C"/>
</dbReference>
<evidence type="ECO:0000259" key="7">
    <source>
        <dbReference type="Pfam" id="PF07195"/>
    </source>
</evidence>
<reference evidence="8 9" key="1">
    <citation type="submission" date="2024-11" db="EMBL/GenBank/DDBJ databases">
        <authorList>
            <person name="Heng Y.C."/>
            <person name="Lim A.C.H."/>
            <person name="Lee J.K.Y."/>
            <person name="Kittelmann S."/>
        </authorList>
    </citation>
    <scope>NUCLEOTIDE SEQUENCE [LARGE SCALE GENOMIC DNA]</scope>
    <source>
        <strain evidence="8 9">WILCCON 0185</strain>
    </source>
</reference>
<gene>
    <name evidence="8" type="primary">fliD</name>
    <name evidence="8" type="ORF">ACJDUG_07385</name>
</gene>
<evidence type="ECO:0000256" key="4">
    <source>
        <dbReference type="ARBA" id="ARBA00023143"/>
    </source>
</evidence>
<dbReference type="Pfam" id="PF07196">
    <property type="entry name" value="Flagellin_IN"/>
    <property type="match status" value="1"/>
</dbReference>